<comment type="caution">
    <text evidence="1">The sequence shown here is derived from an EMBL/GenBank/DDBJ whole genome shotgun (WGS) entry which is preliminary data.</text>
</comment>
<evidence type="ECO:0008006" key="2">
    <source>
        <dbReference type="Google" id="ProtNLM"/>
    </source>
</evidence>
<sequence length="1027" mass="114978">MLAQSIQLHGIHRWNVLSQQVEDELDTKSETGLRSIVRPVEEIREAVVLEGGGLASYFWLDGAKSILDADGLMALAQYLSQMMGTLFEHPGRVLSIRYFRDVTRSQQQYQKNLESLTAKVDRLGFKPEFAHFLMQRSRLAKYYVPQGAILCMETSLSAIDPRVVKDAVKENAKKVKKANIPLWLMKNGQNPFKLLNDMDMAHRSTVSSVESMFSHPMINVSLTPLDVDDAVTILRNQVGIDPVFDHQHPYSVNRTPQPRVVDGKLLVQPSRIAESVVPEDMENLKGGIVRSGSGYFVPMIVNLGVTRPESATMAELLHDLRTDIPFSITWRLQGGALSLAKSRYFAATMVKFMNKTANGQIQESIKELENAHHQNHDPVCAMQMIVETWAWNDEKNAQEMALRRAKNLESSLRTNWGIRLQRMVTDPILSHLAAQPGFLANSSTPILPINLSDALKLMPFGMATSPWSADDPARATFWLRSLQRKIMPFALGDSRVQNSFIGLIFGLSGYGKSVMVANQILSLILSQNDSLPYVALADVGYGGLAVIEMLRYFLKDPDLAVGFDLHTHGRVINPFDTPLGYRFPLGSHKAFLVNLLVSIVRQPGQTSEDFVDQIAMPLVDSVYRLRSDGVHGQPHLYVQGKNREIDAAMQNIETDRKTKWWDVVDALFAKGEIDLAMSAQLHAMPVLSDMINVCNDDPVITSQFGDIQHPHLGIPILKLITLTITQATTRWPMLAECSDFSLSKAKLTAVNLEHVVKDRSTSGLKQAGIMYLMARFLLTKDFLFHPLDAKSAPDAYRHYHEIRAERLFTSPKMGVYDELHNTNGLEAITNQLEKDAREWRKNNGILLLASQMPQDFSDVLVDIATSIYILTNPYGPKDNPLVDKFSLTPDEAQIISGYCVGAGEGGSAAFCIWRTKSGGTFKQLGYVMAPPAELWAYTTTPKDRQLRLVLTGKIGYMESLEILAQRYPGGSAMKDLALRKKLEKVKEIQVMMAEKDEDGLDPDVKNLGEELARLWNEFVLRDLRKAM</sequence>
<dbReference type="EMBL" id="CABQ01000087">
    <property type="protein sequence ID" value="CBI07318.1"/>
    <property type="molecule type" value="Genomic_DNA"/>
</dbReference>
<reference evidence="1" key="1">
    <citation type="submission" date="2009-10" db="EMBL/GenBank/DDBJ databases">
        <title>Diversity of trophic interactions inside an arsenic-rich microbial ecosystem.</title>
        <authorList>
            <person name="Bertin P.N."/>
            <person name="Heinrich-Salmeron A."/>
            <person name="Pelletier E."/>
            <person name="Goulhen-Chollet F."/>
            <person name="Arsene-Ploetze F."/>
            <person name="Gallien S."/>
            <person name="Calteau A."/>
            <person name="Vallenet D."/>
            <person name="Casiot C."/>
            <person name="Chane-Woon-Ming B."/>
            <person name="Giloteaux L."/>
            <person name="Barakat M."/>
            <person name="Bonnefoy V."/>
            <person name="Bruneel O."/>
            <person name="Chandler M."/>
            <person name="Cleiss J."/>
            <person name="Duran R."/>
            <person name="Elbaz-Poulichet F."/>
            <person name="Fonknechten N."/>
            <person name="Lauga B."/>
            <person name="Mornico D."/>
            <person name="Ortet P."/>
            <person name="Schaeffer C."/>
            <person name="Siguier P."/>
            <person name="Alexander Thil Smith A."/>
            <person name="Van Dorsselaer A."/>
            <person name="Weissenbach J."/>
            <person name="Medigue C."/>
            <person name="Le Paslier D."/>
        </authorList>
    </citation>
    <scope>NUCLEOTIDE SEQUENCE</scope>
</reference>
<accession>E6QJA2</accession>
<dbReference type="SUPFAM" id="SSF52540">
    <property type="entry name" value="P-loop containing nucleoside triphosphate hydrolases"/>
    <property type="match status" value="1"/>
</dbReference>
<dbReference type="AlphaFoldDB" id="E6QJA2"/>
<proteinExistence type="predicted"/>
<name>E6QJA2_9ZZZZ</name>
<dbReference type="Gene3D" id="3.40.50.300">
    <property type="entry name" value="P-loop containing nucleotide triphosphate hydrolases"/>
    <property type="match status" value="1"/>
</dbReference>
<dbReference type="InterPro" id="IPR027417">
    <property type="entry name" value="P-loop_NTPase"/>
</dbReference>
<evidence type="ECO:0000313" key="1">
    <source>
        <dbReference type="EMBL" id="CBI07318.1"/>
    </source>
</evidence>
<organism evidence="1">
    <name type="scientific">mine drainage metagenome</name>
    <dbReference type="NCBI Taxonomy" id="410659"/>
    <lineage>
        <taxon>unclassified sequences</taxon>
        <taxon>metagenomes</taxon>
        <taxon>ecological metagenomes</taxon>
    </lineage>
</organism>
<gene>
    <name evidence="1" type="ORF">CARN6_0650</name>
</gene>
<protein>
    <recommendedName>
        <fullName evidence="2">AAA-like domain protein</fullName>
    </recommendedName>
</protein>